<dbReference type="InterPro" id="IPR001107">
    <property type="entry name" value="Band_7"/>
</dbReference>
<comment type="similarity">
    <text evidence="2 6">Belongs to the band 7/mec-2 family. HflC subfamily.</text>
</comment>
<dbReference type="RefSeq" id="WP_155695992.1">
    <property type="nucleotide sequence ID" value="NZ_WOCD01000003.1"/>
</dbReference>
<dbReference type="Pfam" id="PF01145">
    <property type="entry name" value="Band_7"/>
    <property type="match status" value="1"/>
</dbReference>
<dbReference type="Gene3D" id="3.30.479.30">
    <property type="entry name" value="Band 7 domain"/>
    <property type="match status" value="1"/>
</dbReference>
<evidence type="ECO:0000256" key="1">
    <source>
        <dbReference type="ARBA" id="ARBA00004167"/>
    </source>
</evidence>
<dbReference type="InterPro" id="IPR010200">
    <property type="entry name" value="HflC"/>
</dbReference>
<evidence type="ECO:0000313" key="9">
    <source>
        <dbReference type="EMBL" id="MUH72845.1"/>
    </source>
</evidence>
<evidence type="ECO:0000256" key="3">
    <source>
        <dbReference type="ARBA" id="ARBA00022692"/>
    </source>
</evidence>
<comment type="function">
    <text evidence="6">HflC and HflK could regulate a protease.</text>
</comment>
<reference evidence="9 10" key="1">
    <citation type="submission" date="2019-11" db="EMBL/GenBank/DDBJ databases">
        <title>P. haliotis isolates from Z. marina roots.</title>
        <authorList>
            <person name="Cohen M."/>
            <person name="Jospin G."/>
            <person name="Eisen J.A."/>
            <person name="Coil D.A."/>
        </authorList>
    </citation>
    <scope>NUCLEOTIDE SEQUENCE [LARGE SCALE GENOMIC DNA]</scope>
    <source>
        <strain evidence="9 10">UCD-MCMsp1aY</strain>
    </source>
</reference>
<dbReference type="PANTHER" id="PTHR42911">
    <property type="entry name" value="MODULATOR OF FTSH PROTEASE HFLC"/>
    <property type="match status" value="1"/>
</dbReference>
<evidence type="ECO:0000256" key="5">
    <source>
        <dbReference type="ARBA" id="ARBA00023136"/>
    </source>
</evidence>
<organism evidence="9 10">
    <name type="scientific">Psychrosphaera haliotis</name>
    <dbReference type="NCBI Taxonomy" id="555083"/>
    <lineage>
        <taxon>Bacteria</taxon>
        <taxon>Pseudomonadati</taxon>
        <taxon>Pseudomonadota</taxon>
        <taxon>Gammaproteobacteria</taxon>
        <taxon>Alteromonadales</taxon>
        <taxon>Pseudoalteromonadaceae</taxon>
        <taxon>Psychrosphaera</taxon>
    </lineage>
</organism>
<comment type="subcellular location">
    <subcellularLocation>
        <location evidence="1">Membrane</location>
        <topology evidence="1">Single-pass membrane protein</topology>
    </subcellularLocation>
</comment>
<evidence type="ECO:0000259" key="8">
    <source>
        <dbReference type="SMART" id="SM00244"/>
    </source>
</evidence>
<sequence length="291" mass="32841">MKTFSMILIVVFAFMTFSSLFVVNEGQRSIVIQFGKVKRDDAGAPVVNEPGLHFKLPLVEKVKTLDARIQTLDGEPDRFVTVEKKDLIVDSFVKWRISDFAKFYLSTGGNKLNAETLLEQKVNNGLRTAFGSRTIKEIVSGERQELMQQAIQAAKSSSDLGIEVLDVRVKQINLPVRVSNSIFERMRTERQEVAKAHRSEGREKAEIIRADVDARITVMLAEAEREAQTLRGEGDALAAKVYADAFNKNPEFFAFVRSLEAYKNSFNSKNDILVIQPDSEFFRYMKSTSGK</sequence>
<name>A0A6N8F8E3_9GAMM</name>
<protein>
    <recommendedName>
        <fullName evidence="6">Protein HflC</fullName>
    </recommendedName>
</protein>
<evidence type="ECO:0000313" key="10">
    <source>
        <dbReference type="Proteomes" id="UP000439994"/>
    </source>
</evidence>
<feature type="domain" description="Band 7" evidence="8">
    <location>
        <begin position="18"/>
        <end position="186"/>
    </location>
</feature>
<dbReference type="SMART" id="SM00244">
    <property type="entry name" value="PHB"/>
    <property type="match status" value="1"/>
</dbReference>
<dbReference type="GO" id="GO:0006508">
    <property type="term" value="P:proteolysis"/>
    <property type="evidence" value="ECO:0007669"/>
    <property type="project" value="UniProtKB-KW"/>
</dbReference>
<gene>
    <name evidence="9" type="primary">hflC</name>
    <name evidence="9" type="ORF">GNP35_10265</name>
</gene>
<accession>A0A6N8F8E3</accession>
<keyword evidence="9" id="KW-0645">Protease</keyword>
<keyword evidence="4 7" id="KW-1133">Transmembrane helix</keyword>
<dbReference type="SUPFAM" id="SSF117892">
    <property type="entry name" value="Band 7/SPFH domain"/>
    <property type="match status" value="1"/>
</dbReference>
<evidence type="ECO:0000256" key="4">
    <source>
        <dbReference type="ARBA" id="ARBA00022989"/>
    </source>
</evidence>
<evidence type="ECO:0000256" key="7">
    <source>
        <dbReference type="SAM" id="Phobius"/>
    </source>
</evidence>
<dbReference type="AlphaFoldDB" id="A0A6N8F8E3"/>
<evidence type="ECO:0000256" key="6">
    <source>
        <dbReference type="PIRNR" id="PIRNR005651"/>
    </source>
</evidence>
<keyword evidence="10" id="KW-1185">Reference proteome</keyword>
<comment type="caution">
    <text evidence="9">The sequence shown here is derived from an EMBL/GenBank/DDBJ whole genome shotgun (WGS) entry which is preliminary data.</text>
</comment>
<dbReference type="PIRSF" id="PIRSF005651">
    <property type="entry name" value="HflC"/>
    <property type="match status" value="1"/>
</dbReference>
<keyword evidence="3 7" id="KW-0812">Transmembrane</keyword>
<dbReference type="OrthoDB" id="9812991at2"/>
<keyword evidence="9" id="KW-0378">Hydrolase</keyword>
<proteinExistence type="inferred from homology"/>
<dbReference type="InterPro" id="IPR036013">
    <property type="entry name" value="Band_7/SPFH_dom_sf"/>
</dbReference>
<evidence type="ECO:0000256" key="2">
    <source>
        <dbReference type="ARBA" id="ARBA00007862"/>
    </source>
</evidence>
<dbReference type="Proteomes" id="UP000439994">
    <property type="component" value="Unassembled WGS sequence"/>
</dbReference>
<keyword evidence="5 7" id="KW-0472">Membrane</keyword>
<dbReference type="GO" id="GO:0016020">
    <property type="term" value="C:membrane"/>
    <property type="evidence" value="ECO:0007669"/>
    <property type="project" value="UniProtKB-SubCell"/>
</dbReference>
<feature type="transmembrane region" description="Helical" evidence="7">
    <location>
        <begin position="6"/>
        <end position="23"/>
    </location>
</feature>
<dbReference type="NCBIfam" id="TIGR01932">
    <property type="entry name" value="hflC"/>
    <property type="match status" value="2"/>
</dbReference>
<dbReference type="EMBL" id="WOCD01000003">
    <property type="protein sequence ID" value="MUH72845.1"/>
    <property type="molecule type" value="Genomic_DNA"/>
</dbReference>
<dbReference type="GO" id="GO:0008233">
    <property type="term" value="F:peptidase activity"/>
    <property type="evidence" value="ECO:0007669"/>
    <property type="project" value="UniProtKB-KW"/>
</dbReference>
<dbReference type="CDD" id="cd03405">
    <property type="entry name" value="SPFH_HflC"/>
    <property type="match status" value="1"/>
</dbReference>
<dbReference type="PANTHER" id="PTHR42911:SF1">
    <property type="entry name" value="MODULATOR OF FTSH PROTEASE HFLC"/>
    <property type="match status" value="1"/>
</dbReference>